<feature type="non-terminal residue" evidence="2">
    <location>
        <position position="1"/>
    </location>
</feature>
<dbReference type="Pfam" id="PF18915">
    <property type="entry name" value="DUF5667"/>
    <property type="match status" value="1"/>
</dbReference>
<name>X1V8Q9_9ZZZZ</name>
<feature type="domain" description="DUF5667" evidence="1">
    <location>
        <begin position="1"/>
        <end position="103"/>
    </location>
</feature>
<gene>
    <name evidence="2" type="ORF">S12H4_53040</name>
</gene>
<reference evidence="2" key="1">
    <citation type="journal article" date="2014" name="Front. Microbiol.">
        <title>High frequency of phylogenetically diverse reductive dehalogenase-homologous genes in deep subseafloor sedimentary metagenomes.</title>
        <authorList>
            <person name="Kawai M."/>
            <person name="Futagami T."/>
            <person name="Toyoda A."/>
            <person name="Takaki Y."/>
            <person name="Nishi S."/>
            <person name="Hori S."/>
            <person name="Arai W."/>
            <person name="Tsubouchi T."/>
            <person name="Morono Y."/>
            <person name="Uchiyama I."/>
            <person name="Ito T."/>
            <person name="Fujiyama A."/>
            <person name="Inagaki F."/>
            <person name="Takami H."/>
        </authorList>
    </citation>
    <scope>NUCLEOTIDE SEQUENCE</scope>
    <source>
        <strain evidence="2">Expedition CK06-06</strain>
    </source>
</reference>
<evidence type="ECO:0000313" key="2">
    <source>
        <dbReference type="EMBL" id="GAJ12782.1"/>
    </source>
</evidence>
<feature type="non-terminal residue" evidence="2">
    <location>
        <position position="235"/>
    </location>
</feature>
<sequence>VLYPVKLGTEHVRVAFAGSDTDKAELYLTFANSRVEEMTALAEKERPEKVDIAVNGYDKAMAMAIEKMEEASGKGLGIADISESVGEATLKHLDVLEFLRDNVVPAEAVPGIQTAIDASQTGYENAILALAGENPVRAMEINLGAMEGRLNRAKAKAEENDIEAMEAALTEFGESSEFGEIISQIAQGLGEGTTTVEQLVAEATSIHLTVLGEVLAIVPQEAQEAIESAMAVSVE</sequence>
<protein>
    <recommendedName>
        <fullName evidence="1">DUF5667 domain-containing protein</fullName>
    </recommendedName>
</protein>
<accession>X1V8Q9</accession>
<dbReference type="EMBL" id="BARW01033719">
    <property type="protein sequence ID" value="GAJ12782.1"/>
    <property type="molecule type" value="Genomic_DNA"/>
</dbReference>
<dbReference type="AlphaFoldDB" id="X1V8Q9"/>
<dbReference type="InterPro" id="IPR043725">
    <property type="entry name" value="DUF5667"/>
</dbReference>
<evidence type="ECO:0000259" key="1">
    <source>
        <dbReference type="Pfam" id="PF18915"/>
    </source>
</evidence>
<comment type="caution">
    <text evidence="2">The sequence shown here is derived from an EMBL/GenBank/DDBJ whole genome shotgun (WGS) entry which is preliminary data.</text>
</comment>
<proteinExistence type="predicted"/>
<organism evidence="2">
    <name type="scientific">marine sediment metagenome</name>
    <dbReference type="NCBI Taxonomy" id="412755"/>
    <lineage>
        <taxon>unclassified sequences</taxon>
        <taxon>metagenomes</taxon>
        <taxon>ecological metagenomes</taxon>
    </lineage>
</organism>